<proteinExistence type="inferred from homology"/>
<keyword evidence="2 4" id="KW-0808">Transferase</keyword>
<dbReference type="PANTHER" id="PTHR11783">
    <property type="entry name" value="SULFOTRANSFERASE SULT"/>
    <property type="match status" value="1"/>
</dbReference>
<name>A0A210QLM7_MIZYE</name>
<keyword evidence="5" id="KW-1185">Reference proteome</keyword>
<dbReference type="InterPro" id="IPR027417">
    <property type="entry name" value="P-loop_NTPase"/>
</dbReference>
<dbReference type="AlphaFoldDB" id="A0A210QLM7"/>
<sequence length="293" mass="34483">MPVVKIKDDIGKTMTLREIDGCYLPVIRVPHDQEEEFRGRSDWSARPDDILICAYPKSGTHWLWEIACMLLNGNAERIHLMKEMSMVECLSRSGLDSMTSPRVLNTHLYYGQIPEDFKRKQCKMIYILRNPRDVAVSFFNHHTRLLDYEYDGNWQQYLPRFIEGKVDYGSWFDYVVDWETTMNKNQQNPAHVVTYEDLQKDCVKEVSRLATFLKTEGTATLYADIAEQCNFKKMKKEKDPLEDTTEWKDHKPGMYRKGVVGDWKNWFTVAQSDMFDTVYKEKLNNVTLPVPYT</sequence>
<organism evidence="4 5">
    <name type="scientific">Mizuhopecten yessoensis</name>
    <name type="common">Japanese scallop</name>
    <name type="synonym">Patinopecten yessoensis</name>
    <dbReference type="NCBI Taxonomy" id="6573"/>
    <lineage>
        <taxon>Eukaryota</taxon>
        <taxon>Metazoa</taxon>
        <taxon>Spiralia</taxon>
        <taxon>Lophotrochozoa</taxon>
        <taxon>Mollusca</taxon>
        <taxon>Bivalvia</taxon>
        <taxon>Autobranchia</taxon>
        <taxon>Pteriomorphia</taxon>
        <taxon>Pectinida</taxon>
        <taxon>Pectinoidea</taxon>
        <taxon>Pectinidae</taxon>
        <taxon>Mizuhopecten</taxon>
    </lineage>
</organism>
<comment type="caution">
    <text evidence="4">The sequence shown here is derived from an EMBL/GenBank/DDBJ whole genome shotgun (WGS) entry which is preliminary data.</text>
</comment>
<evidence type="ECO:0000256" key="1">
    <source>
        <dbReference type="ARBA" id="ARBA00005771"/>
    </source>
</evidence>
<evidence type="ECO:0000259" key="3">
    <source>
        <dbReference type="Pfam" id="PF00685"/>
    </source>
</evidence>
<comment type="similarity">
    <text evidence="1">Belongs to the sulfotransferase 1 family.</text>
</comment>
<dbReference type="Gene3D" id="3.40.50.300">
    <property type="entry name" value="P-loop containing nucleotide triphosphate hydrolases"/>
    <property type="match status" value="1"/>
</dbReference>
<reference evidence="4 5" key="1">
    <citation type="journal article" date="2017" name="Nat. Ecol. Evol.">
        <title>Scallop genome provides insights into evolution of bilaterian karyotype and development.</title>
        <authorList>
            <person name="Wang S."/>
            <person name="Zhang J."/>
            <person name="Jiao W."/>
            <person name="Li J."/>
            <person name="Xun X."/>
            <person name="Sun Y."/>
            <person name="Guo X."/>
            <person name="Huan P."/>
            <person name="Dong B."/>
            <person name="Zhang L."/>
            <person name="Hu X."/>
            <person name="Sun X."/>
            <person name="Wang J."/>
            <person name="Zhao C."/>
            <person name="Wang Y."/>
            <person name="Wang D."/>
            <person name="Huang X."/>
            <person name="Wang R."/>
            <person name="Lv J."/>
            <person name="Li Y."/>
            <person name="Zhang Z."/>
            <person name="Liu B."/>
            <person name="Lu W."/>
            <person name="Hui Y."/>
            <person name="Liang J."/>
            <person name="Zhou Z."/>
            <person name="Hou R."/>
            <person name="Li X."/>
            <person name="Liu Y."/>
            <person name="Li H."/>
            <person name="Ning X."/>
            <person name="Lin Y."/>
            <person name="Zhao L."/>
            <person name="Xing Q."/>
            <person name="Dou J."/>
            <person name="Li Y."/>
            <person name="Mao J."/>
            <person name="Guo H."/>
            <person name="Dou H."/>
            <person name="Li T."/>
            <person name="Mu C."/>
            <person name="Jiang W."/>
            <person name="Fu Q."/>
            <person name="Fu X."/>
            <person name="Miao Y."/>
            <person name="Liu J."/>
            <person name="Yu Q."/>
            <person name="Li R."/>
            <person name="Liao H."/>
            <person name="Li X."/>
            <person name="Kong Y."/>
            <person name="Jiang Z."/>
            <person name="Chourrout D."/>
            <person name="Li R."/>
            <person name="Bao Z."/>
        </authorList>
    </citation>
    <scope>NUCLEOTIDE SEQUENCE [LARGE SCALE GENOMIC DNA]</scope>
    <source>
        <strain evidence="4 5">PY_sf001</strain>
    </source>
</reference>
<feature type="domain" description="Sulfotransferase" evidence="3">
    <location>
        <begin position="47"/>
        <end position="285"/>
    </location>
</feature>
<evidence type="ECO:0000313" key="4">
    <source>
        <dbReference type="EMBL" id="OWF49647.1"/>
    </source>
</evidence>
<dbReference type="OrthoDB" id="205623at2759"/>
<dbReference type="Proteomes" id="UP000242188">
    <property type="component" value="Unassembled WGS sequence"/>
</dbReference>
<accession>A0A210QLM7</accession>
<evidence type="ECO:0000313" key="5">
    <source>
        <dbReference type="Proteomes" id="UP000242188"/>
    </source>
</evidence>
<protein>
    <submittedName>
        <fullName evidence="4">Sulfotransferase family cytosolic 1B member 1</fullName>
    </submittedName>
</protein>
<dbReference type="GO" id="GO:0008146">
    <property type="term" value="F:sulfotransferase activity"/>
    <property type="evidence" value="ECO:0007669"/>
    <property type="project" value="InterPro"/>
</dbReference>
<dbReference type="SUPFAM" id="SSF52540">
    <property type="entry name" value="P-loop containing nucleoside triphosphate hydrolases"/>
    <property type="match status" value="1"/>
</dbReference>
<gene>
    <name evidence="4" type="ORF">KP79_PYT16320</name>
</gene>
<evidence type="ECO:0000256" key="2">
    <source>
        <dbReference type="ARBA" id="ARBA00022679"/>
    </source>
</evidence>
<dbReference type="InterPro" id="IPR000863">
    <property type="entry name" value="Sulfotransferase_dom"/>
</dbReference>
<dbReference type="Pfam" id="PF00685">
    <property type="entry name" value="Sulfotransfer_1"/>
    <property type="match status" value="1"/>
</dbReference>
<dbReference type="EMBL" id="NEDP02003013">
    <property type="protein sequence ID" value="OWF49647.1"/>
    <property type="molecule type" value="Genomic_DNA"/>
</dbReference>